<evidence type="ECO:0000313" key="2">
    <source>
        <dbReference type="EMBL" id="CAE7399574.1"/>
    </source>
</evidence>
<evidence type="ECO:0000256" key="1">
    <source>
        <dbReference type="SAM" id="Phobius"/>
    </source>
</evidence>
<comment type="caution">
    <text evidence="2">The sequence shown here is derived from an EMBL/GenBank/DDBJ whole genome shotgun (WGS) entry which is preliminary data.</text>
</comment>
<feature type="transmembrane region" description="Helical" evidence="1">
    <location>
        <begin position="816"/>
        <end position="835"/>
    </location>
</feature>
<feature type="transmembrane region" description="Helical" evidence="1">
    <location>
        <begin position="1114"/>
        <end position="1135"/>
    </location>
</feature>
<feature type="transmembrane region" description="Helical" evidence="1">
    <location>
        <begin position="591"/>
        <end position="608"/>
    </location>
</feature>
<accession>A0A812QRF8</accession>
<gene>
    <name evidence="2" type="primary">mkkA</name>
    <name evidence="2" type="ORF">SNAT2548_LOCUS21756</name>
</gene>
<keyword evidence="1" id="KW-0812">Transmembrane</keyword>
<dbReference type="InterPro" id="IPR035914">
    <property type="entry name" value="Sperma_CUB_dom_sf"/>
</dbReference>
<dbReference type="Proteomes" id="UP000604046">
    <property type="component" value="Unassembled WGS sequence"/>
</dbReference>
<dbReference type="SUPFAM" id="SSF49854">
    <property type="entry name" value="Spermadhesin, CUB domain"/>
    <property type="match status" value="1"/>
</dbReference>
<feature type="transmembrane region" description="Helical" evidence="1">
    <location>
        <begin position="951"/>
        <end position="969"/>
    </location>
</feature>
<protein>
    <submittedName>
        <fullName evidence="2">MkkA protein</fullName>
    </submittedName>
</protein>
<organism evidence="2 3">
    <name type="scientific">Symbiodinium natans</name>
    <dbReference type="NCBI Taxonomy" id="878477"/>
    <lineage>
        <taxon>Eukaryota</taxon>
        <taxon>Sar</taxon>
        <taxon>Alveolata</taxon>
        <taxon>Dinophyceae</taxon>
        <taxon>Suessiales</taxon>
        <taxon>Symbiodiniaceae</taxon>
        <taxon>Symbiodinium</taxon>
    </lineage>
</organism>
<keyword evidence="1" id="KW-1133">Transmembrane helix</keyword>
<feature type="transmembrane region" description="Helical" evidence="1">
    <location>
        <begin position="1059"/>
        <end position="1081"/>
    </location>
</feature>
<dbReference type="AlphaFoldDB" id="A0A812QRF8"/>
<evidence type="ECO:0000313" key="3">
    <source>
        <dbReference type="Proteomes" id="UP000604046"/>
    </source>
</evidence>
<reference evidence="2" key="1">
    <citation type="submission" date="2021-02" db="EMBL/GenBank/DDBJ databases">
        <authorList>
            <person name="Dougan E. K."/>
            <person name="Rhodes N."/>
            <person name="Thang M."/>
            <person name="Chan C."/>
        </authorList>
    </citation>
    <scope>NUCLEOTIDE SEQUENCE</scope>
</reference>
<feature type="transmembrane region" description="Helical" evidence="1">
    <location>
        <begin position="768"/>
        <end position="786"/>
    </location>
</feature>
<sequence length="1153" mass="129082">MGLWRLRLHRPPPLRRLRVLKRKRHRTTKVPAQAPPRAPGLDLDLPETALRNIALEAVRVGNFYAEDQQEVLRYIAEVHAELLADAQWLRKNRGKLRIENGLTRRYSVPEILCKKHEADGFDIFTDPDEAVLLAERAAKDSEKTSRPQLPPEEAQQIQEGLEEVVASEAGTGGPVGCDEVLELLERSVAGGEVAAAVYLSERVEAREAEWVVPGPCELSDDGVTSNRCAGGHSGTRGNPAERGIHPEAGEAKLRGLLCLKTEEGKCYFHARSEQTWWNDEDDDKPCDECSLCQQESYGGWRLIDDHDWVFAVQGKGCTTKIFGQHTRNCLEATVSPKTGLYESGSQCVVAIKKQKYLNFDAFETELSWDYLKVYDMNFTHPSLLHSWSGEVKPPAKMFQNSWSIAWRADFTNQKKGWKLCSGCPAGSEDSADGKCKCSPGFVCKDRSQLQLPLPGWDISWIKNCTANNSNATFAPSMAQYDCIPERSEFTVYVAVLLSGGFEISAMLVLSMAAYFLPLLLGLYLLAMVAATVSASCNDLDTKELEAKLRHCFTTLFVVSNAWWFRRRGAIAYTVAVFVLTVVWVYRNGPLSLWPAGIFCLSSLVIYLWHRRVAAAAEEAQQMLSCWSWGCCLCWVCCWNPLGSCLPLTTSETLEKARSADPEPQQEMKEMKEPLIVEETYLSRELAQTEADPPSPLHGLLEKSKNDVVNREREQMHLFKLMIDKYASKSEDRSDRPGTTMLWLAKWTVQQPGAKSGWGKKFHTAMAELLPILYAFLWSLVVARICLEHQDGFIQMPISNSFGDFAPILEDYEFDLGILPTCLAVHFACIALSGLIESREAAQRLREWLYTYGPLEQWKEMYPNVSELADATYARQEQEEAPRAQETDSANICGFTVLRPNQAALPSKRQVVLKVAGAALTLLSMGGTLFYLRYIRYGFHLASGDWQMKSTFAVTKPVLFYLILWLPLVWHRILNGLLFAAECSLLTRTAGAFFEDISAGKESRGVVKSLLETLGWKVQDILSDWTLLIKVGFVLDAFALMTGAMASYRLLVHYEVNEFVPVLVCNCLTLLALVCLQVLPLIMWNAFVEKCASDESNTDPVLFMWLSQGFLKMKVFGLTLSPAYLLGLAVSLAALAEPTISEIVAPPLTEMLTK</sequence>
<feature type="transmembrane region" description="Helical" evidence="1">
    <location>
        <begin position="1026"/>
        <end position="1047"/>
    </location>
</feature>
<name>A0A812QRF8_9DINO</name>
<feature type="transmembrane region" description="Helical" evidence="1">
    <location>
        <begin position="514"/>
        <end position="534"/>
    </location>
</feature>
<keyword evidence="3" id="KW-1185">Reference proteome</keyword>
<dbReference type="OrthoDB" id="441840at2759"/>
<keyword evidence="1" id="KW-0472">Membrane</keyword>
<feature type="transmembrane region" description="Helical" evidence="1">
    <location>
        <begin position="910"/>
        <end position="931"/>
    </location>
</feature>
<dbReference type="EMBL" id="CAJNDS010002262">
    <property type="protein sequence ID" value="CAE7399574.1"/>
    <property type="molecule type" value="Genomic_DNA"/>
</dbReference>
<feature type="transmembrane region" description="Helical" evidence="1">
    <location>
        <begin position="569"/>
        <end position="585"/>
    </location>
</feature>
<proteinExistence type="predicted"/>
<dbReference type="Gene3D" id="2.60.120.290">
    <property type="entry name" value="Spermadhesin, CUB domain"/>
    <property type="match status" value="1"/>
</dbReference>